<feature type="compositionally biased region" description="Basic and acidic residues" evidence="1">
    <location>
        <begin position="585"/>
        <end position="600"/>
    </location>
</feature>
<keyword evidence="4" id="KW-1185">Reference proteome</keyword>
<reference evidence="3 5" key="1">
    <citation type="journal article" date="2020" name="Stud. Mycol.">
        <title>101 Dothideomycetes genomes: a test case for predicting lifestyles and emergence of pathogens.</title>
        <authorList>
            <person name="Haridas S."/>
            <person name="Albert R."/>
            <person name="Binder M."/>
            <person name="Bloem J."/>
            <person name="Labutti K."/>
            <person name="Salamov A."/>
            <person name="Andreopoulos B."/>
            <person name="Baker S."/>
            <person name="Barry K."/>
            <person name="Bills G."/>
            <person name="Bluhm B."/>
            <person name="Cannon C."/>
            <person name="Castanera R."/>
            <person name="Culley D."/>
            <person name="Daum C."/>
            <person name="Ezra D."/>
            <person name="Gonzalez J."/>
            <person name="Henrissat B."/>
            <person name="Kuo A."/>
            <person name="Liang C."/>
            <person name="Lipzen A."/>
            <person name="Lutzoni F."/>
            <person name="Magnuson J."/>
            <person name="Mondo S."/>
            <person name="Nolan M."/>
            <person name="Ohm R."/>
            <person name="Pangilinan J."/>
            <person name="Park H.-J."/>
            <person name="Ramirez L."/>
            <person name="Alfaro M."/>
            <person name="Sun H."/>
            <person name="Tritt A."/>
            <person name="Yoshinaga Y."/>
            <person name="Zwiers L.-H."/>
            <person name="Turgeon B."/>
            <person name="Goodwin S."/>
            <person name="Spatafora J."/>
            <person name="Crous P."/>
            <person name="Grigoriev I."/>
        </authorList>
    </citation>
    <scope>NUCLEOTIDE SEQUENCE</scope>
    <source>
        <strain evidence="3 5">CBS 304.34</strain>
    </source>
</reference>
<feature type="compositionally biased region" description="Basic residues" evidence="1">
    <location>
        <begin position="601"/>
        <end position="610"/>
    </location>
</feature>
<dbReference type="AlphaFoldDB" id="A0A6A6YZD9"/>
<evidence type="ECO:0000313" key="4">
    <source>
        <dbReference type="Proteomes" id="UP000504636"/>
    </source>
</evidence>
<accession>A0A6A6YZD9</accession>
<reference evidence="5" key="3">
    <citation type="submission" date="2025-04" db="UniProtKB">
        <authorList>
            <consortium name="RefSeq"/>
        </authorList>
    </citation>
    <scope>IDENTIFICATION</scope>
    <source>
        <strain evidence="5">CBS 304.34</strain>
    </source>
</reference>
<reference evidence="5" key="2">
    <citation type="submission" date="2020-04" db="EMBL/GenBank/DDBJ databases">
        <authorList>
            <consortium name="NCBI Genome Project"/>
        </authorList>
    </citation>
    <scope>NUCLEOTIDE SEQUENCE</scope>
    <source>
        <strain evidence="5">CBS 304.34</strain>
    </source>
</reference>
<dbReference type="OrthoDB" id="3057168at2759"/>
<evidence type="ECO:0000313" key="5">
    <source>
        <dbReference type="RefSeq" id="XP_033580872.1"/>
    </source>
</evidence>
<protein>
    <recommendedName>
        <fullName evidence="2">T6SS Phospholipase effector Tle1-like catalytic domain-containing protein</fullName>
    </recommendedName>
</protein>
<dbReference type="EMBL" id="MU003695">
    <property type="protein sequence ID" value="KAF2813908.1"/>
    <property type="molecule type" value="Genomic_DNA"/>
</dbReference>
<sequence length="610" mass="67698">MDGSHSRAPSRAPSRAVSRSRTGGRQAARQESRPPRNAEAGYKRLIVACDGTWLNADNGLTNGKLSIPSNVTRISRAIRPVSVDGVPQIVYYHFGVGANGGAVGRVIGAGAIGEGLGENVREGYSFLCNNWAPGDEIFLIGFSRGAFTARSIGGLVGQIGLLTKKALGSLAEVFTDVQHRRDPNYRPKYPDVPFPDKPSADDPYYREELGRRGLSRLNIPIKAIAVWDTVGSLGMPRIPILTRLGLQGQESKHMAFYDTKLSNCTENAFQALALDERRSAFSPAVWEKPEGNRTTLRQVWFPGVHSNVGGGYDDQQLANITLAWMMAQLEPFLDMRMQYVLEQDEENELYYRKQRERDRPWSFGELYNSMAGIYALGGGTTRTPGTYYAIDPDTGRSTGRPLHDTHEYVHPSARTRLRLGGPGVDDKGVYECRALTDNWRLVVDYNNSADVEVFWKLKSRDRKVSTRVLPEAPLWKLERELAMTDPKTYDYVMRPPATGAKRRGGRRSSPVGSPMVEHGGRRSRVGSPMAEHGNGRRSRVPSPSVEYGNGVVIEEASAMGVVRKNREGRRRRSLENIGPRGSRARSVEGDSDWGRRETPRSSKRMSHLGP</sequence>
<feature type="region of interest" description="Disordered" evidence="1">
    <location>
        <begin position="559"/>
        <end position="610"/>
    </location>
</feature>
<feature type="region of interest" description="Disordered" evidence="1">
    <location>
        <begin position="492"/>
        <end position="545"/>
    </location>
</feature>
<evidence type="ECO:0000313" key="3">
    <source>
        <dbReference type="EMBL" id="KAF2813908.1"/>
    </source>
</evidence>
<feature type="region of interest" description="Disordered" evidence="1">
    <location>
        <begin position="1"/>
        <end position="37"/>
    </location>
</feature>
<dbReference type="RefSeq" id="XP_033580872.1">
    <property type="nucleotide sequence ID" value="XM_033715197.1"/>
</dbReference>
<feature type="domain" description="T6SS Phospholipase effector Tle1-like catalytic" evidence="2">
    <location>
        <begin position="43"/>
        <end position="328"/>
    </location>
</feature>
<dbReference type="PANTHER" id="PTHR33840">
    <property type="match status" value="1"/>
</dbReference>
<dbReference type="InterPro" id="IPR018712">
    <property type="entry name" value="Tle1-like_cat"/>
</dbReference>
<name>A0A6A6YZD9_9PEZI</name>
<evidence type="ECO:0000256" key="1">
    <source>
        <dbReference type="SAM" id="MobiDB-lite"/>
    </source>
</evidence>
<proteinExistence type="predicted"/>
<dbReference type="Proteomes" id="UP000504636">
    <property type="component" value="Unplaced"/>
</dbReference>
<feature type="compositionally biased region" description="Low complexity" evidence="1">
    <location>
        <begin position="1"/>
        <end position="21"/>
    </location>
</feature>
<dbReference type="Pfam" id="PF09994">
    <property type="entry name" value="T6SS_Tle1-like_cat"/>
    <property type="match status" value="1"/>
</dbReference>
<gene>
    <name evidence="3 5" type="ORF">BDZ99DRAFT_380667</name>
</gene>
<dbReference type="PANTHER" id="PTHR33840:SF1">
    <property type="entry name" value="TLE1 PHOSPHOLIPASE DOMAIN-CONTAINING PROTEIN"/>
    <property type="match status" value="1"/>
</dbReference>
<organism evidence="3">
    <name type="scientific">Mytilinidion resinicola</name>
    <dbReference type="NCBI Taxonomy" id="574789"/>
    <lineage>
        <taxon>Eukaryota</taxon>
        <taxon>Fungi</taxon>
        <taxon>Dikarya</taxon>
        <taxon>Ascomycota</taxon>
        <taxon>Pezizomycotina</taxon>
        <taxon>Dothideomycetes</taxon>
        <taxon>Pleosporomycetidae</taxon>
        <taxon>Mytilinidiales</taxon>
        <taxon>Mytilinidiaceae</taxon>
        <taxon>Mytilinidion</taxon>
    </lineage>
</organism>
<evidence type="ECO:0000259" key="2">
    <source>
        <dbReference type="Pfam" id="PF09994"/>
    </source>
</evidence>
<dbReference type="GeneID" id="54456090"/>
<feature type="region of interest" description="Disordered" evidence="1">
    <location>
        <begin position="181"/>
        <end position="202"/>
    </location>
</feature>